<protein>
    <submittedName>
        <fullName evidence="3">Uncharacterized protein</fullName>
    </submittedName>
</protein>
<dbReference type="KEGG" id="chh:A0O34_20945"/>
<proteinExistence type="predicted"/>
<evidence type="ECO:0000313" key="3">
    <source>
        <dbReference type="EMBL" id="ANF52831.1"/>
    </source>
</evidence>
<accession>A0A172Y0U8</accession>
<feature type="compositionally biased region" description="Polar residues" evidence="1">
    <location>
        <begin position="97"/>
        <end position="112"/>
    </location>
</feature>
<organism evidence="3 4">
    <name type="scientific">Chryseobacterium glaciei</name>
    <dbReference type="NCBI Taxonomy" id="1685010"/>
    <lineage>
        <taxon>Bacteria</taxon>
        <taxon>Pseudomonadati</taxon>
        <taxon>Bacteroidota</taxon>
        <taxon>Flavobacteriia</taxon>
        <taxon>Flavobacteriales</taxon>
        <taxon>Weeksellaceae</taxon>
        <taxon>Chryseobacterium group</taxon>
        <taxon>Chryseobacterium</taxon>
    </lineage>
</organism>
<keyword evidence="2" id="KW-1133">Transmembrane helix</keyword>
<feature type="transmembrane region" description="Helical" evidence="2">
    <location>
        <begin position="18"/>
        <end position="35"/>
    </location>
</feature>
<dbReference type="AlphaFoldDB" id="A0A172Y0U8"/>
<keyword evidence="2" id="KW-0812">Transmembrane</keyword>
<name>A0A172Y0U8_9FLAO</name>
<evidence type="ECO:0000313" key="4">
    <source>
        <dbReference type="Proteomes" id="UP000077824"/>
    </source>
</evidence>
<dbReference type="STRING" id="1685010.A0O34_20945"/>
<evidence type="ECO:0000256" key="2">
    <source>
        <dbReference type="SAM" id="Phobius"/>
    </source>
</evidence>
<dbReference type="Proteomes" id="UP000077824">
    <property type="component" value="Chromosome"/>
</dbReference>
<keyword evidence="4" id="KW-1185">Reference proteome</keyword>
<evidence type="ECO:0000256" key="1">
    <source>
        <dbReference type="SAM" id="MobiDB-lite"/>
    </source>
</evidence>
<dbReference type="EMBL" id="CP015199">
    <property type="protein sequence ID" value="ANF52831.1"/>
    <property type="molecule type" value="Genomic_DNA"/>
</dbReference>
<sequence length="118" mass="13887">MAGYLFISKQIINMNNKVKIALGLIATGTLVLINLKRKRRERLKMFTAPDGNTYQENQTYRTIDNQFYKNGKRLRFNKLESEQENHSSINHYEENAVNISKNSQNKNITYHQKGNRHQ</sequence>
<feature type="region of interest" description="Disordered" evidence="1">
    <location>
        <begin position="80"/>
        <end position="118"/>
    </location>
</feature>
<reference evidence="3 4" key="1">
    <citation type="submission" date="2016-04" db="EMBL/GenBank/DDBJ databases">
        <title>Complete Genome Sequence of Chryseobacterium sp. IHBB 10212.</title>
        <authorList>
            <person name="Pal M."/>
            <person name="Swarnkar M.K."/>
            <person name="Kaushal K."/>
            <person name="Chhibber S."/>
            <person name="Singh A.K."/>
            <person name="Gulati A."/>
        </authorList>
    </citation>
    <scope>NUCLEOTIDE SEQUENCE [LARGE SCALE GENOMIC DNA]</scope>
    <source>
        <strain evidence="3 4">IHBB 10212</strain>
    </source>
</reference>
<keyword evidence="2" id="KW-0472">Membrane</keyword>
<gene>
    <name evidence="3" type="ORF">A0O34_20945</name>
</gene>